<evidence type="ECO:0000313" key="7">
    <source>
        <dbReference type="EMBL" id="CAH2209384.1"/>
    </source>
</evidence>
<dbReference type="Gene3D" id="3.30.420.40">
    <property type="match status" value="2"/>
</dbReference>
<dbReference type="GO" id="GO:0008360">
    <property type="term" value="P:regulation of cell shape"/>
    <property type="evidence" value="ECO:0007669"/>
    <property type="project" value="UniProtKB-KW"/>
</dbReference>
<evidence type="ECO:0000256" key="2">
    <source>
        <dbReference type="ARBA" id="ARBA00022490"/>
    </source>
</evidence>
<proteinExistence type="inferred from homology"/>
<keyword evidence="3" id="KW-0547">Nucleotide-binding</keyword>
<dbReference type="OrthoDB" id="2320050at2759"/>
<evidence type="ECO:0000256" key="3">
    <source>
        <dbReference type="ARBA" id="ARBA00022741"/>
    </source>
</evidence>
<protein>
    <submittedName>
        <fullName evidence="7">Jg24879 protein</fullName>
    </submittedName>
</protein>
<dbReference type="InterPro" id="IPR056546">
    <property type="entry name" value="MreB_MamK-like"/>
</dbReference>
<dbReference type="EMBL" id="CAKXAJ010005785">
    <property type="protein sequence ID" value="CAH2209384.1"/>
    <property type="molecule type" value="Genomic_DNA"/>
</dbReference>
<evidence type="ECO:0000256" key="5">
    <source>
        <dbReference type="ARBA" id="ARBA00022960"/>
    </source>
</evidence>
<organism evidence="7 8">
    <name type="scientific">Pararge aegeria aegeria</name>
    <dbReference type="NCBI Taxonomy" id="348720"/>
    <lineage>
        <taxon>Eukaryota</taxon>
        <taxon>Metazoa</taxon>
        <taxon>Ecdysozoa</taxon>
        <taxon>Arthropoda</taxon>
        <taxon>Hexapoda</taxon>
        <taxon>Insecta</taxon>
        <taxon>Pterygota</taxon>
        <taxon>Neoptera</taxon>
        <taxon>Endopterygota</taxon>
        <taxon>Lepidoptera</taxon>
        <taxon>Glossata</taxon>
        <taxon>Ditrysia</taxon>
        <taxon>Papilionoidea</taxon>
        <taxon>Nymphalidae</taxon>
        <taxon>Satyrinae</taxon>
        <taxon>Satyrini</taxon>
        <taxon>Parargina</taxon>
        <taxon>Pararge</taxon>
    </lineage>
</organism>
<dbReference type="HAMAP" id="MF_02207">
    <property type="entry name" value="MreB"/>
    <property type="match status" value="1"/>
</dbReference>
<dbReference type="InterPro" id="IPR001333">
    <property type="entry name" value="Peptidase_M32_Taq"/>
</dbReference>
<dbReference type="Proteomes" id="UP000838756">
    <property type="component" value="Unassembled WGS sequence"/>
</dbReference>
<evidence type="ECO:0000256" key="1">
    <source>
        <dbReference type="ARBA" id="ARBA00004496"/>
    </source>
</evidence>
<dbReference type="PRINTS" id="PR01652">
    <property type="entry name" value="SHAPEPROTEIN"/>
</dbReference>
<dbReference type="SUPFAM" id="SSF55486">
    <property type="entry name" value="Metalloproteases ('zincins'), catalytic domain"/>
    <property type="match status" value="1"/>
</dbReference>
<dbReference type="Pfam" id="PF02074">
    <property type="entry name" value="Peptidase_M32"/>
    <property type="match status" value="1"/>
</dbReference>
<dbReference type="Gene3D" id="1.10.1370.30">
    <property type="match status" value="1"/>
</dbReference>
<dbReference type="GO" id="GO:0004181">
    <property type="term" value="F:metallocarboxypeptidase activity"/>
    <property type="evidence" value="ECO:0007669"/>
    <property type="project" value="InterPro"/>
</dbReference>
<evidence type="ECO:0000256" key="6">
    <source>
        <dbReference type="ARBA" id="ARBA00023458"/>
    </source>
</evidence>
<dbReference type="InterPro" id="IPR004753">
    <property type="entry name" value="MreB"/>
</dbReference>
<dbReference type="CDD" id="cd10225">
    <property type="entry name" value="ASKHA_NBD_MreB-like"/>
    <property type="match status" value="1"/>
</dbReference>
<keyword evidence="8" id="KW-1185">Reference proteome</keyword>
<keyword evidence="5" id="KW-0133">Cell shape</keyword>
<comment type="subcellular location">
    <subcellularLocation>
        <location evidence="1">Cytoplasm</location>
    </subcellularLocation>
</comment>
<sequence length="700" mass="77903">MRSYKFLEEVLHKVRNIENTLKLLSKSQLNVEDKVEQMCLLEEIRHEIISHDAIKESLANALRNKKSANIQQLKLIEGIHKSSSAIPVDLVKSLSKAKIECQNLWRLTNSEISNLEKLKECFTNLIKLTREAASIKSQQLKRSNYESLLADYDSNITEKNIKEIFPKLGKFFSENVEKVTQKQKKDKVTNIQKVTVQRQIELGSLFLQQMSVTPNEISISYYDSIDYDESDLCYGLFLLLRHTGYAIHQKCLAQNSIKSSITKHIMYETQGLFMEKIIGTSREFIEFIQPHIKEKLSTKGKINSSVENLYLIFNKVNLSSFLKNADEFSLLAHIMLRTKLEQDLINGTLEVKDLHDKWLEGLFASDIAIDLGTANTLVYQKSQGIVLDEPSVVARVKEKGSYVPYAFGKKAKMMLGKTPGEIEAIRPLKDGVIADFKSAEEMLKYFIRSANTRFTVNKPSIIICVPSGSTPVERRAIQDAAESAGANEVFLIEEPMAAAIGAGLPVTEPEGSMIVDIGGGTTEVAIISLGGIVYSRSARVGGDIMDEAIKSYIRENHKLLIGETTAEKIKKNVGSASLPVENNKEGMIIKGRDLVSGMPKEMLLSEYQVAESLIEPVHQIISAIRTALESTPPELSSDIVDRGIILSGGGGLLRNLSKVISETTKLPVRVADDPLCCVALGSGKVLENMDYFGHVLFKQD</sequence>
<comment type="caution">
    <text evidence="7">The sequence shown here is derived from an EMBL/GenBank/DDBJ whole genome shotgun (WGS) entry which is preliminary data.</text>
</comment>
<dbReference type="NCBIfam" id="TIGR00904">
    <property type="entry name" value="mreB"/>
    <property type="match status" value="1"/>
</dbReference>
<evidence type="ECO:0000313" key="8">
    <source>
        <dbReference type="Proteomes" id="UP000838756"/>
    </source>
</evidence>
<dbReference type="GO" id="GO:0005524">
    <property type="term" value="F:ATP binding"/>
    <property type="evidence" value="ECO:0007669"/>
    <property type="project" value="UniProtKB-KW"/>
</dbReference>
<dbReference type="AlphaFoldDB" id="A0A8S4QFF3"/>
<name>A0A8S4QFF3_9NEOP</name>
<dbReference type="NCBIfam" id="NF010539">
    <property type="entry name" value="PRK13927.1"/>
    <property type="match status" value="1"/>
</dbReference>
<evidence type="ECO:0000256" key="4">
    <source>
        <dbReference type="ARBA" id="ARBA00022840"/>
    </source>
</evidence>
<gene>
    <name evidence="7" type="primary">jg24879</name>
    <name evidence="7" type="ORF">PAEG_LOCUS1783</name>
</gene>
<dbReference type="Pfam" id="PF06723">
    <property type="entry name" value="MreB_Mbl"/>
    <property type="match status" value="1"/>
</dbReference>
<keyword evidence="2" id="KW-0963">Cytoplasm</keyword>
<dbReference type="PANTHER" id="PTHR42749:SF1">
    <property type="entry name" value="CELL SHAPE-DETERMINING PROTEIN MREB"/>
    <property type="match status" value="1"/>
</dbReference>
<keyword evidence="4" id="KW-0067">ATP-binding</keyword>
<dbReference type="GO" id="GO:0006508">
    <property type="term" value="P:proteolysis"/>
    <property type="evidence" value="ECO:0007669"/>
    <property type="project" value="InterPro"/>
</dbReference>
<accession>A0A8S4QFF3</accession>
<dbReference type="SUPFAM" id="SSF53067">
    <property type="entry name" value="Actin-like ATPase domain"/>
    <property type="match status" value="2"/>
</dbReference>
<comment type="similarity">
    <text evidence="6">Belongs to the FtsA/MreB family.</text>
</comment>
<reference evidence="7" key="1">
    <citation type="submission" date="2022-03" db="EMBL/GenBank/DDBJ databases">
        <authorList>
            <person name="Lindestad O."/>
        </authorList>
    </citation>
    <scope>NUCLEOTIDE SEQUENCE</scope>
</reference>
<dbReference type="GO" id="GO:0000902">
    <property type="term" value="P:cell morphogenesis"/>
    <property type="evidence" value="ECO:0007669"/>
    <property type="project" value="InterPro"/>
</dbReference>
<dbReference type="PANTHER" id="PTHR42749">
    <property type="entry name" value="CELL SHAPE-DETERMINING PROTEIN MREB"/>
    <property type="match status" value="1"/>
</dbReference>
<dbReference type="GO" id="GO:0005737">
    <property type="term" value="C:cytoplasm"/>
    <property type="evidence" value="ECO:0007669"/>
    <property type="project" value="UniProtKB-SubCell"/>
</dbReference>
<dbReference type="InterPro" id="IPR043129">
    <property type="entry name" value="ATPase_NBD"/>
</dbReference>